<evidence type="ECO:0000313" key="5">
    <source>
        <dbReference type="EMBL" id="SFF00483.1"/>
    </source>
</evidence>
<organism evidence="5 6">
    <name type="scientific">Flavobacterium xueshanense</name>
    <dbReference type="NCBI Taxonomy" id="935223"/>
    <lineage>
        <taxon>Bacteria</taxon>
        <taxon>Pseudomonadati</taxon>
        <taxon>Bacteroidota</taxon>
        <taxon>Flavobacteriia</taxon>
        <taxon>Flavobacteriales</taxon>
        <taxon>Flavobacteriaceae</taxon>
        <taxon>Flavobacterium</taxon>
    </lineage>
</organism>
<dbReference type="STRING" id="935223.SAMN04488131_10734"/>
<evidence type="ECO:0000259" key="4">
    <source>
        <dbReference type="Pfam" id="PF00210"/>
    </source>
</evidence>
<keyword evidence="6" id="KW-1185">Reference proteome</keyword>
<dbReference type="PROSITE" id="PS00818">
    <property type="entry name" value="DPS_1"/>
    <property type="match status" value="1"/>
</dbReference>
<reference evidence="6" key="1">
    <citation type="submission" date="2016-10" db="EMBL/GenBank/DDBJ databases">
        <authorList>
            <person name="Varghese N."/>
            <person name="Submissions S."/>
        </authorList>
    </citation>
    <scope>NUCLEOTIDE SEQUENCE [LARGE SCALE GENOMIC DNA]</scope>
    <source>
        <strain evidence="6">CGMCC 1.9227</strain>
    </source>
</reference>
<evidence type="ECO:0000256" key="3">
    <source>
        <dbReference type="SAM" id="Coils"/>
    </source>
</evidence>
<dbReference type="PANTHER" id="PTHR42932">
    <property type="entry name" value="GENERAL STRESS PROTEIN 20U"/>
    <property type="match status" value="1"/>
</dbReference>
<keyword evidence="5" id="KW-0238">DNA-binding</keyword>
<accession>A0A1I2F667</accession>
<sequence>MKLQIGITEAHLKNSISILSSILANEMTFYIKLRKFHWNVSGQSFMELHKLFEGQYTQLEVSIDETAERISKLGGKTIGTMKEFSELTIIKESPNQYPGQKEMLRELLEDHETLIVQLRKDVNASADENNDAGTADFLTGLMLAHETMAWTLRRYLE</sequence>
<dbReference type="OrthoDB" id="9797023at2"/>
<dbReference type="EMBL" id="FONQ01000007">
    <property type="protein sequence ID" value="SFF00483.1"/>
    <property type="molecule type" value="Genomic_DNA"/>
</dbReference>
<dbReference type="InterPro" id="IPR009078">
    <property type="entry name" value="Ferritin-like_SF"/>
</dbReference>
<dbReference type="AlphaFoldDB" id="A0A1I2F667"/>
<dbReference type="GO" id="GO:0003677">
    <property type="term" value="F:DNA binding"/>
    <property type="evidence" value="ECO:0007669"/>
    <property type="project" value="UniProtKB-KW"/>
</dbReference>
<keyword evidence="3" id="KW-0175">Coiled coil</keyword>
<dbReference type="Proteomes" id="UP000198596">
    <property type="component" value="Unassembled WGS sequence"/>
</dbReference>
<evidence type="ECO:0000256" key="2">
    <source>
        <dbReference type="RuleBase" id="RU003875"/>
    </source>
</evidence>
<dbReference type="InterPro" id="IPR012347">
    <property type="entry name" value="Ferritin-like"/>
</dbReference>
<protein>
    <submittedName>
        <fullName evidence="5">Starvation-inducible DNA-binding protein</fullName>
    </submittedName>
</protein>
<gene>
    <name evidence="5" type="ORF">SAMN04488131_10734</name>
</gene>
<evidence type="ECO:0000256" key="1">
    <source>
        <dbReference type="ARBA" id="ARBA00009497"/>
    </source>
</evidence>
<dbReference type="InterPro" id="IPR023188">
    <property type="entry name" value="DPS_DNA-bd_CS"/>
</dbReference>
<evidence type="ECO:0000313" key="6">
    <source>
        <dbReference type="Proteomes" id="UP000198596"/>
    </source>
</evidence>
<dbReference type="PIRSF" id="PIRSF005900">
    <property type="entry name" value="Dps"/>
    <property type="match status" value="1"/>
</dbReference>
<comment type="similarity">
    <text evidence="1 2">Belongs to the Dps family.</text>
</comment>
<dbReference type="InterPro" id="IPR008331">
    <property type="entry name" value="Ferritin_DPS_dom"/>
</dbReference>
<dbReference type="SUPFAM" id="SSF47240">
    <property type="entry name" value="Ferritin-like"/>
    <property type="match status" value="1"/>
</dbReference>
<dbReference type="GO" id="GO:0008199">
    <property type="term" value="F:ferric iron binding"/>
    <property type="evidence" value="ECO:0007669"/>
    <property type="project" value="InterPro"/>
</dbReference>
<dbReference type="Pfam" id="PF00210">
    <property type="entry name" value="Ferritin"/>
    <property type="match status" value="1"/>
</dbReference>
<dbReference type="PANTHER" id="PTHR42932:SF3">
    <property type="entry name" value="DNA PROTECTION DURING STARVATION PROTEIN"/>
    <property type="match status" value="1"/>
</dbReference>
<proteinExistence type="inferred from homology"/>
<dbReference type="RefSeq" id="WP_091204797.1">
    <property type="nucleotide sequence ID" value="NZ_FONQ01000007.1"/>
</dbReference>
<dbReference type="PRINTS" id="PR01346">
    <property type="entry name" value="HELNAPAPROT"/>
</dbReference>
<dbReference type="GO" id="GO:0016722">
    <property type="term" value="F:oxidoreductase activity, acting on metal ions"/>
    <property type="evidence" value="ECO:0007669"/>
    <property type="project" value="InterPro"/>
</dbReference>
<feature type="coiled-coil region" evidence="3">
    <location>
        <begin position="101"/>
        <end position="128"/>
    </location>
</feature>
<dbReference type="Gene3D" id="1.20.1260.10">
    <property type="match status" value="1"/>
</dbReference>
<name>A0A1I2F667_9FLAO</name>
<feature type="domain" description="Ferritin/DPS" evidence="4">
    <location>
        <begin position="18"/>
        <end position="157"/>
    </location>
</feature>
<dbReference type="InterPro" id="IPR002177">
    <property type="entry name" value="DPS_DNA-bd"/>
</dbReference>
<dbReference type="CDD" id="cd01043">
    <property type="entry name" value="DPS"/>
    <property type="match status" value="1"/>
</dbReference>